<dbReference type="Gene3D" id="1.25.40.10">
    <property type="entry name" value="Tetratricopeptide repeat domain"/>
    <property type="match status" value="1"/>
</dbReference>
<sequence length="367" mass="42411">MNSSEESVTSMNDSEQSKLTTEVEDDWDYIFDNLAKQERKEPFDYDEWCKEIDQHPAFMTSLQPDKNGEFSEAVQALQALKYELGDMEDRQAAAEKHKIDGNKHFEYKKYHWAINRYTDGINQRCADRSLNSILYANRAAAQNHIGNIGSAFRDCFFARKFDPGNTKAIIRGAECLVALGRGRQCVDWLKGVEGHHRKDWKSKYECIDELLEKALKLATVEERDERRRRQDAAKDLRAKQRLLLAFRERNINFQPVISFDNPELFEWSQIEVQLAFLKKSEKVYVDDCGILHWPILAQYPETGKVDLITDCSEESLVDDIFSGVFEQKTSSGSSDFMFKSTLKNMQKQILQKLKAASTKPNKSFIAL</sequence>
<dbReference type="EMBL" id="UYRX01000093">
    <property type="protein sequence ID" value="VDK73564.1"/>
    <property type="molecule type" value="Genomic_DNA"/>
</dbReference>
<protein>
    <recommendedName>
        <fullName evidence="4">Cns1/TTC4 wheel domain-containing protein</fullName>
    </recommendedName>
</protein>
<dbReference type="GO" id="GO:0030544">
    <property type="term" value="F:Hsp70 protein binding"/>
    <property type="evidence" value="ECO:0007669"/>
    <property type="project" value="TreeGrafter"/>
</dbReference>
<dbReference type="AlphaFoldDB" id="A0A3P6U5W8"/>
<dbReference type="OrthoDB" id="420195at2759"/>
<dbReference type="GO" id="GO:0051879">
    <property type="term" value="F:Hsp90 protein binding"/>
    <property type="evidence" value="ECO:0007669"/>
    <property type="project" value="TreeGrafter"/>
</dbReference>
<evidence type="ECO:0008006" key="4">
    <source>
        <dbReference type="Google" id="ProtNLM"/>
    </source>
</evidence>
<dbReference type="GO" id="GO:0005634">
    <property type="term" value="C:nucleus"/>
    <property type="evidence" value="ECO:0007669"/>
    <property type="project" value="TreeGrafter"/>
</dbReference>
<keyword evidence="3" id="KW-1185">Reference proteome</keyword>
<dbReference type="GO" id="GO:0005829">
    <property type="term" value="C:cytosol"/>
    <property type="evidence" value="ECO:0007669"/>
    <property type="project" value="TreeGrafter"/>
</dbReference>
<organism evidence="2 3">
    <name type="scientific">Litomosoides sigmodontis</name>
    <name type="common">Filarial nematode worm</name>
    <dbReference type="NCBI Taxonomy" id="42156"/>
    <lineage>
        <taxon>Eukaryota</taxon>
        <taxon>Metazoa</taxon>
        <taxon>Ecdysozoa</taxon>
        <taxon>Nematoda</taxon>
        <taxon>Chromadorea</taxon>
        <taxon>Rhabditida</taxon>
        <taxon>Spirurina</taxon>
        <taxon>Spiruromorpha</taxon>
        <taxon>Filarioidea</taxon>
        <taxon>Onchocercidae</taxon>
        <taxon>Litomosoides</taxon>
    </lineage>
</organism>
<evidence type="ECO:0000313" key="3">
    <source>
        <dbReference type="Proteomes" id="UP000277928"/>
    </source>
</evidence>
<evidence type="ECO:0000313" key="2">
    <source>
        <dbReference type="EMBL" id="VDK73564.1"/>
    </source>
</evidence>
<gene>
    <name evidence="2" type="ORF">NLS_LOCUS2163</name>
</gene>
<reference evidence="2 3" key="1">
    <citation type="submission" date="2018-08" db="EMBL/GenBank/DDBJ databases">
        <authorList>
            <person name="Laetsch R D."/>
            <person name="Stevens L."/>
            <person name="Kumar S."/>
            <person name="Blaxter L. M."/>
        </authorList>
    </citation>
    <scope>NUCLEOTIDE SEQUENCE [LARGE SCALE GENOMIC DNA]</scope>
</reference>
<dbReference type="PANTHER" id="PTHR46035:SF1">
    <property type="entry name" value="TETRATRICOPEPTIDE REPEAT PROTEIN 4"/>
    <property type="match status" value="1"/>
</dbReference>
<dbReference type="PANTHER" id="PTHR46035">
    <property type="entry name" value="TETRATRICOPEPTIDE REPEAT PROTEIN 4"/>
    <property type="match status" value="1"/>
</dbReference>
<feature type="region of interest" description="Disordered" evidence="1">
    <location>
        <begin position="1"/>
        <end position="20"/>
    </location>
</feature>
<evidence type="ECO:0000256" key="1">
    <source>
        <dbReference type="SAM" id="MobiDB-lite"/>
    </source>
</evidence>
<name>A0A3P6U5W8_LITSI</name>
<dbReference type="Proteomes" id="UP000277928">
    <property type="component" value="Unassembled WGS sequence"/>
</dbReference>
<dbReference type="GO" id="GO:0006457">
    <property type="term" value="P:protein folding"/>
    <property type="evidence" value="ECO:0007669"/>
    <property type="project" value="TreeGrafter"/>
</dbReference>
<proteinExistence type="predicted"/>
<dbReference type="InterPro" id="IPR011990">
    <property type="entry name" value="TPR-like_helical_dom_sf"/>
</dbReference>
<accession>A0A3P6U5W8</accession>
<dbReference type="STRING" id="42156.A0A3P6U5W8"/>
<dbReference type="OMA" id="HWAINRY"/>
<dbReference type="SUPFAM" id="SSF48452">
    <property type="entry name" value="TPR-like"/>
    <property type="match status" value="1"/>
</dbReference>